<dbReference type="HOGENOM" id="CLU_1196333_0_0_1"/>
<reference evidence="3" key="2">
    <citation type="submission" date="2015-03" db="UniProtKB">
        <authorList>
            <consortium name="EnsemblPlants"/>
        </authorList>
    </citation>
    <scope>IDENTIFICATION</scope>
</reference>
<evidence type="ECO:0000259" key="1">
    <source>
        <dbReference type="Pfam" id="PF00646"/>
    </source>
</evidence>
<sequence length="232" mass="26517">MILSRLCTKEAVGTSVVSKRWEHVWKQVSHLVFDKPKTINSTELHDGSNPDDTLITKVINNHQGHIENCVINYSSSQGLKGILNTWIHSLTSVKHTKVLTLIRHFDCWDRTGKVFEFPSNSFSHPSLMSLSLRSYTFRSSRPFRNCSNLRTVKLYSINATKVEVFNTLISSCPSLEVLVLYITCTHDIGGPLKIENNKLKLLHLLFMDNIGGLQVSSTKSKYPRHPKYLFWE</sequence>
<dbReference type="OMA" id="GHIENCV"/>
<dbReference type="KEGG" id="boe:106295838"/>
<dbReference type="InterPro" id="IPR032675">
    <property type="entry name" value="LRR_dom_sf"/>
</dbReference>
<dbReference type="Gramene" id="Bo5g004940.1">
    <property type="protein sequence ID" value="Bo5g004940.1"/>
    <property type="gene ID" value="Bo5g004940"/>
</dbReference>
<dbReference type="Gene3D" id="3.80.10.10">
    <property type="entry name" value="Ribonuclease Inhibitor"/>
    <property type="match status" value="1"/>
</dbReference>
<dbReference type="InterPro" id="IPR055411">
    <property type="entry name" value="LRR_FXL15/At3g58940/PEG3-like"/>
</dbReference>
<reference evidence="3 4" key="1">
    <citation type="journal article" date="2014" name="Genome Biol.">
        <title>Transcriptome and methylome profiling reveals relics of genome dominance in the mesopolyploid Brassica oleracea.</title>
        <authorList>
            <person name="Parkin I.A."/>
            <person name="Koh C."/>
            <person name="Tang H."/>
            <person name="Robinson S.J."/>
            <person name="Kagale S."/>
            <person name="Clarke W.E."/>
            <person name="Town C.D."/>
            <person name="Nixon J."/>
            <person name="Krishnakumar V."/>
            <person name="Bidwell S.L."/>
            <person name="Denoeud F."/>
            <person name="Belcram H."/>
            <person name="Links M.G."/>
            <person name="Just J."/>
            <person name="Clarke C."/>
            <person name="Bender T."/>
            <person name="Huebert T."/>
            <person name="Mason A.S."/>
            <person name="Pires J.C."/>
            <person name="Barker G."/>
            <person name="Moore J."/>
            <person name="Walley P.G."/>
            <person name="Manoli S."/>
            <person name="Batley J."/>
            <person name="Edwards D."/>
            <person name="Nelson M.N."/>
            <person name="Wang X."/>
            <person name="Paterson A.H."/>
            <person name="King G."/>
            <person name="Bancroft I."/>
            <person name="Chalhoub B."/>
            <person name="Sharpe A.G."/>
        </authorList>
    </citation>
    <scope>NUCLEOTIDE SEQUENCE</scope>
    <source>
        <strain evidence="3 4">cv. TO1000</strain>
    </source>
</reference>
<proteinExistence type="predicted"/>
<dbReference type="AlphaFoldDB" id="A0A0D3C7M5"/>
<feature type="domain" description="F-box/LRR-repeat protein 15/At3g58940/PEG3-like LRR" evidence="2">
    <location>
        <begin position="83"/>
        <end position="201"/>
    </location>
</feature>
<protein>
    <recommendedName>
        <fullName evidence="5">F-box domain-containing protein</fullName>
    </recommendedName>
</protein>
<dbReference type="InterPro" id="IPR001810">
    <property type="entry name" value="F-box_dom"/>
</dbReference>
<dbReference type="Pfam" id="PF24758">
    <property type="entry name" value="LRR_At5g56370"/>
    <property type="match status" value="1"/>
</dbReference>
<name>A0A0D3C7M5_BRAOL</name>
<evidence type="ECO:0000313" key="4">
    <source>
        <dbReference type="Proteomes" id="UP000032141"/>
    </source>
</evidence>
<dbReference type="Pfam" id="PF00646">
    <property type="entry name" value="F-box"/>
    <property type="match status" value="1"/>
</dbReference>
<accession>A0A0D3C7M5</accession>
<organism evidence="3 4">
    <name type="scientific">Brassica oleracea var. oleracea</name>
    <dbReference type="NCBI Taxonomy" id="109376"/>
    <lineage>
        <taxon>Eukaryota</taxon>
        <taxon>Viridiplantae</taxon>
        <taxon>Streptophyta</taxon>
        <taxon>Embryophyta</taxon>
        <taxon>Tracheophyta</taxon>
        <taxon>Spermatophyta</taxon>
        <taxon>Magnoliopsida</taxon>
        <taxon>eudicotyledons</taxon>
        <taxon>Gunneridae</taxon>
        <taxon>Pentapetalae</taxon>
        <taxon>rosids</taxon>
        <taxon>malvids</taxon>
        <taxon>Brassicales</taxon>
        <taxon>Brassicaceae</taxon>
        <taxon>Brassiceae</taxon>
        <taxon>Brassica</taxon>
    </lineage>
</organism>
<dbReference type="RefSeq" id="XP_013587285.1">
    <property type="nucleotide sequence ID" value="XM_013731831.1"/>
</dbReference>
<feature type="domain" description="F-box" evidence="1">
    <location>
        <begin position="1"/>
        <end position="29"/>
    </location>
</feature>
<evidence type="ECO:0000313" key="3">
    <source>
        <dbReference type="EnsemblPlants" id="Bo5g004940.1"/>
    </source>
</evidence>
<dbReference type="GeneID" id="106295838"/>
<dbReference type="EnsemblPlants" id="Bo5g004940.1">
    <property type="protein sequence ID" value="Bo5g004940.1"/>
    <property type="gene ID" value="Bo5g004940"/>
</dbReference>
<dbReference type="Proteomes" id="UP000032141">
    <property type="component" value="Chromosome C5"/>
</dbReference>
<evidence type="ECO:0000259" key="2">
    <source>
        <dbReference type="Pfam" id="PF24758"/>
    </source>
</evidence>
<dbReference type="STRING" id="109376.A0A0D3C7M5"/>
<keyword evidence="4" id="KW-1185">Reference proteome</keyword>
<dbReference type="OrthoDB" id="586691at2759"/>
<evidence type="ECO:0008006" key="5">
    <source>
        <dbReference type="Google" id="ProtNLM"/>
    </source>
</evidence>
<dbReference type="eggNOG" id="ENOG502RZUA">
    <property type="taxonomic scope" value="Eukaryota"/>
</dbReference>
<dbReference type="PANTHER" id="PTHR31639:SF256">
    <property type="entry name" value="OS07G0242900 PROTEIN"/>
    <property type="match status" value="1"/>
</dbReference>
<dbReference type="PANTHER" id="PTHR31639">
    <property type="entry name" value="F-BOX PROTEIN-LIKE"/>
    <property type="match status" value="1"/>
</dbReference>
<dbReference type="SUPFAM" id="SSF52058">
    <property type="entry name" value="L domain-like"/>
    <property type="match status" value="1"/>
</dbReference>